<organism evidence="1">
    <name type="scientific">Fusarium oxysporum (strain Fo5176)</name>
    <name type="common">Fusarium vascular wilt</name>
    <dbReference type="NCBI Taxonomy" id="660025"/>
    <lineage>
        <taxon>Eukaryota</taxon>
        <taxon>Fungi</taxon>
        <taxon>Dikarya</taxon>
        <taxon>Ascomycota</taxon>
        <taxon>Pezizomycotina</taxon>
        <taxon>Sordariomycetes</taxon>
        <taxon>Hypocreomycetidae</taxon>
        <taxon>Hypocreales</taxon>
        <taxon>Nectriaceae</taxon>
        <taxon>Fusarium</taxon>
        <taxon>Fusarium oxysporum species complex</taxon>
    </lineage>
</organism>
<dbReference type="OrthoDB" id="5116474at2759"/>
<proteinExistence type="predicted"/>
<reference evidence="1" key="1">
    <citation type="journal article" date="2012" name="Mol. Plant Microbe Interact.">
        <title>A highly conserved effector in Fusarium oxysporum is required for full virulence on Arabidopsis.</title>
        <authorList>
            <person name="Thatcher L.F."/>
            <person name="Gardiner D.M."/>
            <person name="Kazan K."/>
            <person name="Manners J."/>
        </authorList>
    </citation>
    <scope>NUCLEOTIDE SEQUENCE [LARGE SCALE GENOMIC DNA]</scope>
    <source>
        <strain evidence="1">Fo5176</strain>
    </source>
</reference>
<accession>F9G366</accession>
<gene>
    <name evidence="1" type="ORF">FOXB_13098</name>
</gene>
<dbReference type="PaxDb" id="5507-FOXG_00663P0"/>
<sequence>MCHTVIAQRICKDCRHSLGETVIDFTRCARKCSSPFYCLTPEPQMELCNLCTATATLSTPVLAQHALEDTTTAAAAAAASAGARLYDHAIAKAAAYPGPGGVYLLPQAQNPGEGHSTGESLISNSSLVGYGSAPSCPCSAGERAGVRLLFRPATRPPIKFEIRLVPTFMLNLSGYKVSLLTSNSLP</sequence>
<protein>
    <submittedName>
        <fullName evidence="1">Uncharacterized protein</fullName>
    </submittedName>
</protein>
<name>F9G366_FUSOF</name>
<dbReference type="AlphaFoldDB" id="F9G366"/>
<comment type="caution">
    <text evidence="1">The sequence shown here is derived from an EMBL/GenBank/DDBJ whole genome shotgun (WGS) entry which is preliminary data.</text>
</comment>
<dbReference type="EMBL" id="AFQF01003281">
    <property type="protein sequence ID" value="EGU76420.1"/>
    <property type="molecule type" value="Genomic_DNA"/>
</dbReference>
<evidence type="ECO:0000313" key="1">
    <source>
        <dbReference type="EMBL" id="EGU76420.1"/>
    </source>
</evidence>